<evidence type="ECO:0000259" key="5">
    <source>
        <dbReference type="PROSITE" id="PS51886"/>
    </source>
</evidence>
<evidence type="ECO:0000313" key="6">
    <source>
        <dbReference type="Proteomes" id="UP001318040"/>
    </source>
</evidence>
<protein>
    <recommendedName>
        <fullName evidence="4">Oxidation resistance protein 1</fullName>
    </recommendedName>
</protein>
<dbReference type="RefSeq" id="XP_032826168.1">
    <property type="nucleotide sequence ID" value="XM_032970277.1"/>
</dbReference>
<proteinExistence type="inferred from homology"/>
<dbReference type="PANTHER" id="PTHR23354">
    <property type="entry name" value="NUCLEOLAR PROTEIN 7/ESTROGEN RECEPTOR COACTIVATOR-RELATED"/>
    <property type="match status" value="1"/>
</dbReference>
<dbReference type="Pfam" id="PF07534">
    <property type="entry name" value="TLD"/>
    <property type="match status" value="1"/>
</dbReference>
<dbReference type="SMART" id="SM00584">
    <property type="entry name" value="TLDc"/>
    <property type="match status" value="1"/>
</dbReference>
<name>A0AAJ7TYY8_PETMA</name>
<reference evidence="7 8" key="1">
    <citation type="submission" date="2025-04" db="UniProtKB">
        <authorList>
            <consortium name="RefSeq"/>
        </authorList>
    </citation>
    <scope>IDENTIFICATION</scope>
    <source>
        <tissue evidence="7 8">Sperm</tissue>
    </source>
</reference>
<dbReference type="GO" id="GO:0005634">
    <property type="term" value="C:nucleus"/>
    <property type="evidence" value="ECO:0007669"/>
    <property type="project" value="TreeGrafter"/>
</dbReference>
<keyword evidence="3" id="KW-0496">Mitochondrion</keyword>
<keyword evidence="6" id="KW-1185">Reference proteome</keyword>
<comment type="similarity">
    <text evidence="2">Belongs to the OXR1 family.</text>
</comment>
<dbReference type="KEGG" id="pmrn:116951562"/>
<dbReference type="Proteomes" id="UP001318040">
    <property type="component" value="Chromosome 43"/>
</dbReference>
<comment type="subcellular location">
    <subcellularLocation>
        <location evidence="1">Mitochondrion</location>
    </subcellularLocation>
</comment>
<dbReference type="GO" id="GO:0005739">
    <property type="term" value="C:mitochondrion"/>
    <property type="evidence" value="ECO:0007669"/>
    <property type="project" value="UniProtKB-SubCell"/>
</dbReference>
<evidence type="ECO:0000313" key="8">
    <source>
        <dbReference type="RefSeq" id="XP_032826169.1"/>
    </source>
</evidence>
<dbReference type="InterPro" id="IPR006571">
    <property type="entry name" value="TLDc_dom"/>
</dbReference>
<organism evidence="6 8">
    <name type="scientific">Petromyzon marinus</name>
    <name type="common">Sea lamprey</name>
    <dbReference type="NCBI Taxonomy" id="7757"/>
    <lineage>
        <taxon>Eukaryota</taxon>
        <taxon>Metazoa</taxon>
        <taxon>Chordata</taxon>
        <taxon>Craniata</taxon>
        <taxon>Vertebrata</taxon>
        <taxon>Cyclostomata</taxon>
        <taxon>Hyperoartia</taxon>
        <taxon>Petromyzontiformes</taxon>
        <taxon>Petromyzontidae</taxon>
        <taxon>Petromyzon</taxon>
    </lineage>
</organism>
<dbReference type="GO" id="GO:0006979">
    <property type="term" value="P:response to oxidative stress"/>
    <property type="evidence" value="ECO:0007669"/>
    <property type="project" value="TreeGrafter"/>
</dbReference>
<sequence length="210" mass="23582">MDMIEDYYSKEDGGWQVVNVKSNPNRQSHGAAPDPEGEVLRPLLIGQSNVLQQFHVEQLSRHLPPRTVGYPWQLKYGTATHGTSLRTLYRALAPLSSPVLLTVQDTHKQVFGALASEPFKVSEHFYGTGECFLFTFNPDLKVYRWTGDNTFFIKGDLDSLGMGSGRGAFGLWLDSDLYHGRSHHCDTFGNAPLSTQEDFSVNQLEVWAFL</sequence>
<dbReference type="AlphaFoldDB" id="A0AAJ7TYY8"/>
<accession>A0AAJ7TYY8</accession>
<evidence type="ECO:0000256" key="4">
    <source>
        <dbReference type="ARBA" id="ARBA00040604"/>
    </source>
</evidence>
<evidence type="ECO:0000256" key="2">
    <source>
        <dbReference type="ARBA" id="ARBA00009540"/>
    </source>
</evidence>
<evidence type="ECO:0000313" key="7">
    <source>
        <dbReference type="RefSeq" id="XP_032826168.1"/>
    </source>
</evidence>
<feature type="domain" description="TLDc" evidence="5">
    <location>
        <begin position="49"/>
        <end position="210"/>
    </location>
</feature>
<evidence type="ECO:0000256" key="1">
    <source>
        <dbReference type="ARBA" id="ARBA00004173"/>
    </source>
</evidence>
<dbReference type="PANTHER" id="PTHR23354:SF62">
    <property type="entry name" value="MUSTARD, ISOFORM V"/>
    <property type="match status" value="1"/>
</dbReference>
<dbReference type="PROSITE" id="PS51886">
    <property type="entry name" value="TLDC"/>
    <property type="match status" value="1"/>
</dbReference>
<dbReference type="RefSeq" id="XP_032826169.1">
    <property type="nucleotide sequence ID" value="XM_032970278.1"/>
</dbReference>
<gene>
    <name evidence="7 8" type="primary">LOC116951562</name>
</gene>
<evidence type="ECO:0000256" key="3">
    <source>
        <dbReference type="ARBA" id="ARBA00023128"/>
    </source>
</evidence>